<dbReference type="SMART" id="SM00822">
    <property type="entry name" value="PKS_KR"/>
    <property type="match status" value="1"/>
</dbReference>
<dbReference type="Pfam" id="PF00106">
    <property type="entry name" value="adh_short"/>
    <property type="match status" value="1"/>
</dbReference>
<dbReference type="InterPro" id="IPR036291">
    <property type="entry name" value="NAD(P)-bd_dom_sf"/>
</dbReference>
<proteinExistence type="inferred from homology"/>
<dbReference type="GO" id="GO:0016491">
    <property type="term" value="F:oxidoreductase activity"/>
    <property type="evidence" value="ECO:0007669"/>
    <property type="project" value="UniProtKB-KW"/>
</dbReference>
<evidence type="ECO:0000256" key="2">
    <source>
        <dbReference type="ARBA" id="ARBA00023002"/>
    </source>
</evidence>
<comment type="caution">
    <text evidence="4">The sequence shown here is derived from an EMBL/GenBank/DDBJ whole genome shotgun (WGS) entry which is preliminary data.</text>
</comment>
<dbReference type="EMBL" id="PVZF01000002">
    <property type="protein sequence ID" value="PRY17509.1"/>
    <property type="molecule type" value="Genomic_DNA"/>
</dbReference>
<keyword evidence="5" id="KW-1185">Reference proteome</keyword>
<dbReference type="PRINTS" id="PR00081">
    <property type="entry name" value="GDHRDH"/>
</dbReference>
<organism evidence="4 5">
    <name type="scientific">Kineococcus rhizosphaerae</name>
    <dbReference type="NCBI Taxonomy" id="559628"/>
    <lineage>
        <taxon>Bacteria</taxon>
        <taxon>Bacillati</taxon>
        <taxon>Actinomycetota</taxon>
        <taxon>Actinomycetes</taxon>
        <taxon>Kineosporiales</taxon>
        <taxon>Kineosporiaceae</taxon>
        <taxon>Kineococcus</taxon>
    </lineage>
</organism>
<accession>A0A2T0R8N0</accession>
<reference evidence="4 5" key="1">
    <citation type="submission" date="2018-03" db="EMBL/GenBank/DDBJ databases">
        <title>Genomic Encyclopedia of Archaeal and Bacterial Type Strains, Phase II (KMG-II): from individual species to whole genera.</title>
        <authorList>
            <person name="Goeker M."/>
        </authorList>
    </citation>
    <scope>NUCLEOTIDE SEQUENCE [LARGE SCALE GENOMIC DNA]</scope>
    <source>
        <strain evidence="4 5">DSM 19711</strain>
    </source>
</reference>
<dbReference type="PANTHER" id="PTHR43669">
    <property type="entry name" value="5-KETO-D-GLUCONATE 5-REDUCTASE"/>
    <property type="match status" value="1"/>
</dbReference>
<evidence type="ECO:0000313" key="4">
    <source>
        <dbReference type="EMBL" id="PRY17509.1"/>
    </source>
</evidence>
<evidence type="ECO:0000313" key="5">
    <source>
        <dbReference type="Proteomes" id="UP000238083"/>
    </source>
</evidence>
<sequence length="306" mass="32638">MRGQFVRALRDLMHGRGFDPAGKVVVVTGGAGGIGSALADRLARAGASIAVVDRDAPRARAVVAGLPVRAGARHHAFVADLTDPAQVSEVADDVGSTYEVVDVLVNNAAMTSAERFATRSMASIEEELTVNLTSPLFVTRAVIPLLRRAPDPRIITTVSLAALMPQAETPVYCASKFGLRGAMMSIALDLAPGIAVSSVLPSATDTRMLRQEAIDGGNALQFQTPPQTPADVVDAVFSLLDRPRLEAYPKPREARLVRAATVFPNLLPALMVFFQGKGERGQREYLDDLLERGHVVRVDGRLELAP</sequence>
<gene>
    <name evidence="4" type="ORF">CLV37_102472</name>
</gene>
<dbReference type="PANTHER" id="PTHR43669:SF3">
    <property type="entry name" value="ALCOHOL DEHYDROGENASE, PUTATIVE (AFU_ORTHOLOGUE AFUA_3G03445)-RELATED"/>
    <property type="match status" value="1"/>
</dbReference>
<dbReference type="Proteomes" id="UP000238083">
    <property type="component" value="Unassembled WGS sequence"/>
</dbReference>
<feature type="domain" description="Ketoreductase" evidence="3">
    <location>
        <begin position="23"/>
        <end position="197"/>
    </location>
</feature>
<dbReference type="InterPro" id="IPR002347">
    <property type="entry name" value="SDR_fam"/>
</dbReference>
<evidence type="ECO:0000256" key="1">
    <source>
        <dbReference type="ARBA" id="ARBA00006484"/>
    </source>
</evidence>
<evidence type="ECO:0000259" key="3">
    <source>
        <dbReference type="SMART" id="SM00822"/>
    </source>
</evidence>
<dbReference type="SUPFAM" id="SSF51735">
    <property type="entry name" value="NAD(P)-binding Rossmann-fold domains"/>
    <property type="match status" value="1"/>
</dbReference>
<name>A0A2T0R8N0_9ACTN</name>
<dbReference type="AlphaFoldDB" id="A0A2T0R8N0"/>
<dbReference type="CDD" id="cd05233">
    <property type="entry name" value="SDR_c"/>
    <property type="match status" value="1"/>
</dbReference>
<comment type="similarity">
    <text evidence="1">Belongs to the short-chain dehydrogenases/reductases (SDR) family.</text>
</comment>
<protein>
    <recommendedName>
        <fullName evidence="3">Ketoreductase domain-containing protein</fullName>
    </recommendedName>
</protein>
<dbReference type="Gene3D" id="3.40.50.720">
    <property type="entry name" value="NAD(P)-binding Rossmann-like Domain"/>
    <property type="match status" value="1"/>
</dbReference>
<keyword evidence="2" id="KW-0560">Oxidoreductase</keyword>
<dbReference type="InterPro" id="IPR057326">
    <property type="entry name" value="KR_dom"/>
</dbReference>